<keyword evidence="1" id="KW-0175">Coiled coil</keyword>
<dbReference type="RefSeq" id="XP_009024195.1">
    <property type="nucleotide sequence ID" value="XM_009025947.1"/>
</dbReference>
<dbReference type="AlphaFoldDB" id="T1FUQ2"/>
<protein>
    <submittedName>
        <fullName evidence="2 3">Uncharacterized protein</fullName>
    </submittedName>
</protein>
<dbReference type="EnsemblMetazoa" id="HelroT193187">
    <property type="protein sequence ID" value="HelroP193187"/>
    <property type="gene ID" value="HelroG193187"/>
</dbReference>
<sequence>MKSSNEDVEGSSTIHYIMRSIQEKEELKMRGNKLNAEVSQGERELKGMQNAAALIQCKNKVRVKKVTDSAAPPPSLTSLLSEKESLELKQLEGKMAVLLKEINIVKREMKDVNDEAAKMKTQIDGCIKKHQNNLKQFRVTEFQMNYKSATHPSNQQISKKLLEIELLTLEKLNELALQQFFKVMYRNDELSEFAINKFDEMGLTTASKFLNVYKVSRSASSQSHFKIGGSKSMSHYFMPDSGHSEITQSIFVPKDRIFKSTRHMAHDASLVDPRNDLNMDISTYLVRGLLCFIINSSHVLSLNKFFVKVVTRRLSCQTDKPRGARDDTLNM</sequence>
<feature type="coiled-coil region" evidence="1">
    <location>
        <begin position="81"/>
        <end position="122"/>
    </location>
</feature>
<dbReference type="HOGENOM" id="CLU_840147_0_0_1"/>
<reference evidence="4" key="1">
    <citation type="submission" date="2012-12" db="EMBL/GenBank/DDBJ databases">
        <authorList>
            <person name="Hellsten U."/>
            <person name="Grimwood J."/>
            <person name="Chapman J.A."/>
            <person name="Shapiro H."/>
            <person name="Aerts A."/>
            <person name="Otillar R.P."/>
            <person name="Terry A.Y."/>
            <person name="Boore J.L."/>
            <person name="Simakov O."/>
            <person name="Marletaz F."/>
            <person name="Cho S.-J."/>
            <person name="Edsinger-Gonzales E."/>
            <person name="Havlak P."/>
            <person name="Kuo D.-H."/>
            <person name="Larsson T."/>
            <person name="Lv J."/>
            <person name="Arendt D."/>
            <person name="Savage R."/>
            <person name="Osoegawa K."/>
            <person name="de Jong P."/>
            <person name="Lindberg D.R."/>
            <person name="Seaver E.C."/>
            <person name="Weisblat D.A."/>
            <person name="Putnam N.H."/>
            <person name="Grigoriev I.V."/>
            <person name="Rokhsar D.S."/>
        </authorList>
    </citation>
    <scope>NUCLEOTIDE SEQUENCE</scope>
</reference>
<dbReference type="EMBL" id="AMQM01006189">
    <property type="status" value="NOT_ANNOTATED_CDS"/>
    <property type="molecule type" value="Genomic_DNA"/>
</dbReference>
<dbReference type="CTD" id="20212548"/>
<dbReference type="EMBL" id="KB097304">
    <property type="protein sequence ID" value="ESN97737.1"/>
    <property type="molecule type" value="Genomic_DNA"/>
</dbReference>
<dbReference type="KEGG" id="hro:HELRODRAFT_193187"/>
<keyword evidence="4" id="KW-1185">Reference proteome</keyword>
<dbReference type="InParanoid" id="T1FUQ2"/>
<evidence type="ECO:0000313" key="3">
    <source>
        <dbReference type="EnsemblMetazoa" id="HelroP193187"/>
    </source>
</evidence>
<reference evidence="3" key="3">
    <citation type="submission" date="2015-06" db="UniProtKB">
        <authorList>
            <consortium name="EnsemblMetazoa"/>
        </authorList>
    </citation>
    <scope>IDENTIFICATION</scope>
</reference>
<dbReference type="Proteomes" id="UP000015101">
    <property type="component" value="Unassembled WGS sequence"/>
</dbReference>
<evidence type="ECO:0000313" key="4">
    <source>
        <dbReference type="Proteomes" id="UP000015101"/>
    </source>
</evidence>
<dbReference type="EMBL" id="AMQM01006188">
    <property type="status" value="NOT_ANNOTATED_CDS"/>
    <property type="molecule type" value="Genomic_DNA"/>
</dbReference>
<accession>T1FUQ2</accession>
<gene>
    <name evidence="3" type="primary">20212548</name>
    <name evidence="2" type="ORF">HELRODRAFT_193187</name>
</gene>
<proteinExistence type="predicted"/>
<name>T1FUQ2_HELRO</name>
<evidence type="ECO:0000313" key="2">
    <source>
        <dbReference type="EMBL" id="ESN97737.1"/>
    </source>
</evidence>
<evidence type="ECO:0000256" key="1">
    <source>
        <dbReference type="SAM" id="Coils"/>
    </source>
</evidence>
<organism evidence="3 4">
    <name type="scientific">Helobdella robusta</name>
    <name type="common">Californian leech</name>
    <dbReference type="NCBI Taxonomy" id="6412"/>
    <lineage>
        <taxon>Eukaryota</taxon>
        <taxon>Metazoa</taxon>
        <taxon>Spiralia</taxon>
        <taxon>Lophotrochozoa</taxon>
        <taxon>Annelida</taxon>
        <taxon>Clitellata</taxon>
        <taxon>Hirudinea</taxon>
        <taxon>Rhynchobdellida</taxon>
        <taxon>Glossiphoniidae</taxon>
        <taxon>Helobdella</taxon>
    </lineage>
</organism>
<reference evidence="2 4" key="2">
    <citation type="journal article" date="2013" name="Nature">
        <title>Insights into bilaterian evolution from three spiralian genomes.</title>
        <authorList>
            <person name="Simakov O."/>
            <person name="Marletaz F."/>
            <person name="Cho S.J."/>
            <person name="Edsinger-Gonzales E."/>
            <person name="Havlak P."/>
            <person name="Hellsten U."/>
            <person name="Kuo D.H."/>
            <person name="Larsson T."/>
            <person name="Lv J."/>
            <person name="Arendt D."/>
            <person name="Savage R."/>
            <person name="Osoegawa K."/>
            <person name="de Jong P."/>
            <person name="Grimwood J."/>
            <person name="Chapman J.A."/>
            <person name="Shapiro H."/>
            <person name="Aerts A."/>
            <person name="Otillar R.P."/>
            <person name="Terry A.Y."/>
            <person name="Boore J.L."/>
            <person name="Grigoriev I.V."/>
            <person name="Lindberg D.R."/>
            <person name="Seaver E.C."/>
            <person name="Weisblat D.A."/>
            <person name="Putnam N.H."/>
            <person name="Rokhsar D.S."/>
        </authorList>
    </citation>
    <scope>NUCLEOTIDE SEQUENCE</scope>
</reference>
<dbReference type="GeneID" id="20212548"/>